<dbReference type="RefSeq" id="WP_066539806.1">
    <property type="nucleotide sequence ID" value="NZ_JHUK01000001.1"/>
</dbReference>
<feature type="binding site" evidence="10">
    <location>
        <position position="888"/>
    </location>
    <ligand>
        <name>Zn(2+)</name>
        <dbReference type="ChEBI" id="CHEBI:29105"/>
    </ligand>
</feature>
<keyword evidence="7 10" id="KW-0030">Aminoacyl-tRNA synthetase</keyword>
<evidence type="ECO:0000256" key="5">
    <source>
        <dbReference type="ARBA" id="ARBA00022840"/>
    </source>
</evidence>
<comment type="function">
    <text evidence="8 10">Catalyzes the attachment of isoleucine to tRNA(Ile). As IleRS can inadvertently accommodate and process structurally similar amino acids such as valine, to avoid such errors it has two additional distinct tRNA(Ile)-dependent editing activities. One activity is designated as 'pretransfer' editing and involves the hydrolysis of activated Val-AMP. The other activity is designated 'posttransfer' editing and involves deacylation of mischarged Val-tRNA(Ile).</text>
</comment>
<evidence type="ECO:0000313" key="15">
    <source>
        <dbReference type="Proteomes" id="UP000070069"/>
    </source>
</evidence>
<sequence>MSNNNFKKTLLMPCTDFPMKANLSQKEIEIELFWKNINLYQKNLNKNKKNNLFLLHDGPPYANGNIHIGHALNKILKDFILRFKTMQGFYTPFIPGWDTHGLPIEIGVLKKKTNNKIINKENFIKSCQEFALNFVEKQKKSFQRLGILGDWENSYLTLNKDFISNQIRIFGKIVEKKLIFKDLKNVYWSPFLNSVLAESEIEYKNCSSFSIFITFKIISKNFFENSKLLVWTTTPWTLPANVAICVNPEKEYYLISTLKDKYIIGKNLLDKLKEKFKWKEIKIIKTFKGYLLENIIYENTLFNKKGKIILDKFVSDQEGTGLVHIAPGHGEEDFLVGKKNNLPILCSVNKNGLMTEISGIYQGIFYEKANKRIIEDLYKNKLILKSETIIHSYPHDERIKKPVICLVIPQWFLNIDKIKDNLLEKIKKIEWIPEWGQVKMNNMIKDRKYWVISRQRTWGVPIPIFYTENNEPILDSYVINHIADLFQKHGIDIWYKWDVKNLLPLNYKNKQSPNNLFYKETDIIDVWFDSGTSYSILQKFSSSFVSSEICLEGADQYRGWFNSSLITSTAAFNKKPYKKIITHGFVLDGSGQKMSKSLNNVVDPLDIIKTKGADILRLWVASINYNIDVRLDSLILKQIEEKYRKIRNILRFMLGNLNNFNPKTNYIILEKRTNFDKIFIVEFYKIIINIIELYEKYNFEKITSLLYSFITNKISSFYLDFIKDILYIEKENNFERRIIQSNIYDMLINLLKILTPIIPHTTSEAYKSMNFLDKKEDIYLESIPKKETMNNIISIFKEKYNQIKNSYELFFKLRVIILKKIEEARQKKIINKSLDIKLILDLPKEYIQVLNDLEIKQKLSQILIVSQIEVRKSKKLKIKIIKAIGHECPRCWNIIAEKKIDVLCNRCNLVLKE</sequence>
<dbReference type="NCBIfam" id="TIGR00392">
    <property type="entry name" value="ileS"/>
    <property type="match status" value="1"/>
</dbReference>
<feature type="binding site" evidence="10">
    <location>
        <position position="904"/>
    </location>
    <ligand>
        <name>Zn(2+)</name>
        <dbReference type="ChEBI" id="CHEBI:29105"/>
    </ligand>
</feature>
<dbReference type="PATRIC" id="fig|203274.3.peg.46"/>
<reference evidence="14 16" key="1">
    <citation type="submission" date="2014-04" db="EMBL/GenBank/DDBJ databases">
        <title>Genome study of Napier grass stunt phytoplasma.</title>
        <authorList>
            <person name="Kawicha P."/>
            <person name="Dickinson M."/>
            <person name="Hodgetts J."/>
        </authorList>
    </citation>
    <scope>NUCLEOTIDE SEQUENCE [LARGE SCALE GENOMIC DNA]</scope>
    <source>
        <strain evidence="14 16">NGS-S10</strain>
    </source>
</reference>
<dbReference type="GO" id="GO:0002161">
    <property type="term" value="F:aminoacyl-tRNA deacylase activity"/>
    <property type="evidence" value="ECO:0007669"/>
    <property type="project" value="InterPro"/>
</dbReference>
<dbReference type="SUPFAM" id="SSF47323">
    <property type="entry name" value="Anticodon-binding domain of a subclass of class I aminoacyl-tRNA synthetases"/>
    <property type="match status" value="1"/>
</dbReference>
<dbReference type="Proteomes" id="UP000070069">
    <property type="component" value="Unassembled WGS sequence"/>
</dbReference>
<feature type="domain" description="Aminoacyl-tRNA synthetase class Ia" evidence="11">
    <location>
        <begin position="33"/>
        <end position="631"/>
    </location>
</feature>
<feature type="binding site" evidence="10">
    <location>
        <position position="891"/>
    </location>
    <ligand>
        <name>Zn(2+)</name>
        <dbReference type="ChEBI" id="CHEBI:29105"/>
    </ligand>
</feature>
<dbReference type="GO" id="GO:0008270">
    <property type="term" value="F:zinc ion binding"/>
    <property type="evidence" value="ECO:0007669"/>
    <property type="project" value="UniProtKB-UniRule"/>
</dbReference>
<comment type="domain">
    <text evidence="10">IleRS has two distinct active sites: one for aminoacylation and one for editing. The misactivated valine is translocated from the active site to the editing site, which sterically excludes the correctly activated isoleucine. The single editing site contains two valyl binding pockets, one specific for each substrate (Val-AMP or Val-tRNA(Ile)).</text>
</comment>
<dbReference type="PANTHER" id="PTHR42765">
    <property type="entry name" value="SOLEUCYL-TRNA SYNTHETASE"/>
    <property type="match status" value="1"/>
</dbReference>
<keyword evidence="6 10" id="KW-0648">Protein biosynthesis</keyword>
<evidence type="ECO:0000256" key="10">
    <source>
        <dbReference type="HAMAP-Rule" id="MF_02002"/>
    </source>
</evidence>
<dbReference type="EMBL" id="JHUK01000001">
    <property type="protein sequence ID" value="RAM57985.1"/>
    <property type="molecule type" value="Genomic_DNA"/>
</dbReference>
<dbReference type="InterPro" id="IPR033708">
    <property type="entry name" value="Anticodon_Ile_BEm"/>
</dbReference>
<dbReference type="InterPro" id="IPR001412">
    <property type="entry name" value="aa-tRNA-synth_I_CS"/>
</dbReference>
<dbReference type="EMBL" id="LTBM01000001">
    <property type="protein sequence ID" value="KXT29402.1"/>
    <property type="molecule type" value="Genomic_DNA"/>
</dbReference>
<dbReference type="PROSITE" id="PS00178">
    <property type="entry name" value="AA_TRNA_LIGASE_I"/>
    <property type="match status" value="1"/>
</dbReference>
<feature type="binding site" evidence="10">
    <location>
        <position position="907"/>
    </location>
    <ligand>
        <name>Zn(2+)</name>
        <dbReference type="ChEBI" id="CHEBI:29105"/>
    </ligand>
</feature>
<keyword evidence="16" id="KW-1185">Reference proteome</keyword>
<dbReference type="InterPro" id="IPR002300">
    <property type="entry name" value="aa-tRNA-synth_Ia"/>
</dbReference>
<reference evidence="13 15" key="2">
    <citation type="submission" date="2016-02" db="EMBL/GenBank/DDBJ databases">
        <title>A draft genome sequence of Candidatus Phytoplasma oryzae strain Mbita1, the causative agent of Napier Grass stunt disease in Kenya.</title>
        <authorList>
            <person name="Fischer A."/>
            <person name="Santa-Cruz I."/>
            <person name="Wambua L."/>
            <person name="Olds C."/>
            <person name="Midega C."/>
            <person name="Dickinson M."/>
            <person name="Kawicha P."/>
            <person name="Khan Z."/>
            <person name="Masiga D."/>
            <person name="Jores J."/>
            <person name="Bernd S."/>
        </authorList>
    </citation>
    <scope>NUCLEOTIDE SEQUENCE [LARGE SCALE GENOMIC DNA]</scope>
    <source>
        <strain evidence="13">Mbita1</strain>
    </source>
</reference>
<keyword evidence="3 10" id="KW-0436">Ligase</keyword>
<keyword evidence="5 10" id="KW-0067">ATP-binding</keyword>
<dbReference type="FunFam" id="3.40.50.620:FF:000152">
    <property type="entry name" value="Isoleucine--tRNA ligase"/>
    <property type="match status" value="1"/>
</dbReference>
<dbReference type="GO" id="GO:0005524">
    <property type="term" value="F:ATP binding"/>
    <property type="evidence" value="ECO:0007669"/>
    <property type="project" value="UniProtKB-UniRule"/>
</dbReference>
<dbReference type="InterPro" id="IPR014729">
    <property type="entry name" value="Rossmann-like_a/b/a_fold"/>
</dbReference>
<comment type="catalytic activity">
    <reaction evidence="9 10">
        <text>tRNA(Ile) + L-isoleucine + ATP = L-isoleucyl-tRNA(Ile) + AMP + diphosphate</text>
        <dbReference type="Rhea" id="RHEA:11060"/>
        <dbReference type="Rhea" id="RHEA-COMP:9666"/>
        <dbReference type="Rhea" id="RHEA-COMP:9695"/>
        <dbReference type="ChEBI" id="CHEBI:30616"/>
        <dbReference type="ChEBI" id="CHEBI:33019"/>
        <dbReference type="ChEBI" id="CHEBI:58045"/>
        <dbReference type="ChEBI" id="CHEBI:78442"/>
        <dbReference type="ChEBI" id="CHEBI:78528"/>
        <dbReference type="ChEBI" id="CHEBI:456215"/>
        <dbReference type="EC" id="6.1.1.5"/>
    </reaction>
</comment>
<feature type="binding site" evidence="10">
    <location>
        <position position="596"/>
    </location>
    <ligand>
        <name>ATP</name>
        <dbReference type="ChEBI" id="CHEBI:30616"/>
    </ligand>
</feature>
<comment type="subunit">
    <text evidence="10">Monomer.</text>
</comment>
<evidence type="ECO:0000256" key="9">
    <source>
        <dbReference type="ARBA" id="ARBA00048359"/>
    </source>
</evidence>
<evidence type="ECO:0000313" key="16">
    <source>
        <dbReference type="Proteomes" id="UP000249343"/>
    </source>
</evidence>
<keyword evidence="4 10" id="KW-0547">Nucleotide-binding</keyword>
<keyword evidence="10" id="KW-0479">Metal-binding</keyword>
<dbReference type="AlphaFoldDB" id="A0A139JR09"/>
<feature type="short sequence motif" description="'KMSKS' region" evidence="10">
    <location>
        <begin position="593"/>
        <end position="597"/>
    </location>
</feature>
<evidence type="ECO:0000256" key="7">
    <source>
        <dbReference type="ARBA" id="ARBA00023146"/>
    </source>
</evidence>
<dbReference type="InterPro" id="IPR013155">
    <property type="entry name" value="M/V/L/I-tRNA-synth_anticd-bd"/>
</dbReference>
<feature type="short sequence motif" description="'HIGH' region" evidence="10">
    <location>
        <begin position="60"/>
        <end position="70"/>
    </location>
</feature>
<evidence type="ECO:0000256" key="6">
    <source>
        <dbReference type="ARBA" id="ARBA00022917"/>
    </source>
</evidence>
<dbReference type="OrthoDB" id="9810365at2"/>
<dbReference type="InterPro" id="IPR009008">
    <property type="entry name" value="Val/Leu/Ile-tRNA-synth_edit"/>
</dbReference>
<evidence type="ECO:0000256" key="4">
    <source>
        <dbReference type="ARBA" id="ARBA00022741"/>
    </source>
</evidence>
<dbReference type="GO" id="GO:0000049">
    <property type="term" value="F:tRNA binding"/>
    <property type="evidence" value="ECO:0007669"/>
    <property type="project" value="InterPro"/>
</dbReference>
<gene>
    <name evidence="10 13" type="primary">ileS</name>
    <name evidence="13" type="ORF">AXA84_0047</name>
    <name evidence="14" type="ORF">DH96_00265</name>
</gene>
<evidence type="ECO:0000256" key="3">
    <source>
        <dbReference type="ARBA" id="ARBA00022598"/>
    </source>
</evidence>
<dbReference type="CDD" id="cd00818">
    <property type="entry name" value="IleRS_core"/>
    <property type="match status" value="1"/>
</dbReference>
<name>A0A139JR09_9MOLU</name>
<dbReference type="PRINTS" id="PR00984">
    <property type="entry name" value="TRNASYNTHILE"/>
</dbReference>
<evidence type="ECO:0000259" key="12">
    <source>
        <dbReference type="Pfam" id="PF08264"/>
    </source>
</evidence>
<evidence type="ECO:0000256" key="8">
    <source>
        <dbReference type="ARBA" id="ARBA00025217"/>
    </source>
</evidence>
<dbReference type="Gene3D" id="1.10.730.20">
    <property type="match status" value="1"/>
</dbReference>
<evidence type="ECO:0000313" key="13">
    <source>
        <dbReference type="EMBL" id="KXT29402.1"/>
    </source>
</evidence>
<dbReference type="Gene3D" id="3.90.740.10">
    <property type="entry name" value="Valyl/Leucyl/Isoleucyl-tRNA synthetase, editing domain"/>
    <property type="match status" value="1"/>
</dbReference>
<keyword evidence="10" id="KW-0862">Zinc</keyword>
<evidence type="ECO:0000313" key="14">
    <source>
        <dbReference type="EMBL" id="RAM57985.1"/>
    </source>
</evidence>
<dbReference type="Gene3D" id="3.40.50.620">
    <property type="entry name" value="HUPs"/>
    <property type="match status" value="2"/>
</dbReference>
<evidence type="ECO:0000256" key="1">
    <source>
        <dbReference type="ARBA" id="ARBA00006887"/>
    </source>
</evidence>
<dbReference type="InterPro" id="IPR050081">
    <property type="entry name" value="Ile-tRNA_ligase"/>
</dbReference>
<dbReference type="CDD" id="cd07960">
    <property type="entry name" value="Anticodon_Ia_Ile_BEm"/>
    <property type="match status" value="1"/>
</dbReference>
<keyword evidence="2 10" id="KW-0963">Cytoplasm</keyword>
<dbReference type="Pfam" id="PF08264">
    <property type="entry name" value="Anticodon_1"/>
    <property type="match status" value="1"/>
</dbReference>
<dbReference type="InterPro" id="IPR009080">
    <property type="entry name" value="tRNAsynth_Ia_anticodon-bd"/>
</dbReference>
<comment type="similarity">
    <text evidence="1 10">Belongs to the class-I aminoacyl-tRNA synthetase family. IleS type 1 subfamily.</text>
</comment>
<dbReference type="Gene3D" id="1.10.10.830">
    <property type="entry name" value="Ile-tRNA synthetase CP2 domain-like"/>
    <property type="match status" value="1"/>
</dbReference>
<dbReference type="Proteomes" id="UP000249343">
    <property type="component" value="Unassembled WGS sequence"/>
</dbReference>
<dbReference type="SUPFAM" id="SSF50677">
    <property type="entry name" value="ValRS/IleRS/LeuRS editing domain"/>
    <property type="match status" value="1"/>
</dbReference>
<dbReference type="Pfam" id="PF00133">
    <property type="entry name" value="tRNA-synt_1"/>
    <property type="match status" value="1"/>
</dbReference>
<comment type="cofactor">
    <cofactor evidence="10">
        <name>Zn(2+)</name>
        <dbReference type="ChEBI" id="CHEBI:29105"/>
    </cofactor>
    <text evidence="10">Binds 1 zinc ion per subunit.</text>
</comment>
<dbReference type="InterPro" id="IPR002301">
    <property type="entry name" value="Ile-tRNA-ligase"/>
</dbReference>
<dbReference type="GO" id="GO:0006428">
    <property type="term" value="P:isoleucyl-tRNA aminoacylation"/>
    <property type="evidence" value="ECO:0007669"/>
    <property type="project" value="UniProtKB-UniRule"/>
</dbReference>
<organism evidence="13 15">
    <name type="scientific">Candidatus Phytoplasma oryzae</name>
    <dbReference type="NCBI Taxonomy" id="203274"/>
    <lineage>
        <taxon>Bacteria</taxon>
        <taxon>Bacillati</taxon>
        <taxon>Mycoplasmatota</taxon>
        <taxon>Mollicutes</taxon>
        <taxon>Acholeplasmatales</taxon>
        <taxon>Acholeplasmataceae</taxon>
        <taxon>Candidatus Phytoplasma</taxon>
        <taxon>16SrXI (Rice yellow dwarf group)</taxon>
    </lineage>
</organism>
<evidence type="ECO:0000259" key="11">
    <source>
        <dbReference type="Pfam" id="PF00133"/>
    </source>
</evidence>
<protein>
    <recommendedName>
        <fullName evidence="10">Isoleucine--tRNA ligase</fullName>
        <ecNumber evidence="10">6.1.1.5</ecNumber>
    </recommendedName>
    <alternativeName>
        <fullName evidence="10">Isoleucyl-tRNA synthetase</fullName>
        <shortName evidence="10">IleRS</shortName>
    </alternativeName>
</protein>
<dbReference type="SUPFAM" id="SSF52374">
    <property type="entry name" value="Nucleotidylyl transferase"/>
    <property type="match status" value="1"/>
</dbReference>
<evidence type="ECO:0000256" key="2">
    <source>
        <dbReference type="ARBA" id="ARBA00022490"/>
    </source>
</evidence>
<dbReference type="GO" id="GO:0004822">
    <property type="term" value="F:isoleucine-tRNA ligase activity"/>
    <property type="evidence" value="ECO:0007669"/>
    <property type="project" value="UniProtKB-UniRule"/>
</dbReference>
<accession>A0A139JR09</accession>
<feature type="binding site" evidence="10">
    <location>
        <position position="552"/>
    </location>
    <ligand>
        <name>L-isoleucyl-5'-AMP</name>
        <dbReference type="ChEBI" id="CHEBI:178002"/>
    </ligand>
</feature>
<comment type="subcellular location">
    <subcellularLocation>
        <location evidence="10">Cytoplasm</location>
    </subcellularLocation>
</comment>
<dbReference type="GO" id="GO:0005829">
    <property type="term" value="C:cytosol"/>
    <property type="evidence" value="ECO:0007669"/>
    <property type="project" value="TreeGrafter"/>
</dbReference>
<dbReference type="HAMAP" id="MF_02002">
    <property type="entry name" value="Ile_tRNA_synth_type1"/>
    <property type="match status" value="1"/>
</dbReference>
<comment type="caution">
    <text evidence="13">The sequence shown here is derived from an EMBL/GenBank/DDBJ whole genome shotgun (WGS) entry which is preliminary data.</text>
</comment>
<dbReference type="EC" id="6.1.1.5" evidence="10"/>
<proteinExistence type="inferred from homology"/>
<feature type="domain" description="Methionyl/Valyl/Leucyl/Isoleucyl-tRNA synthetase anticodon-binding" evidence="12">
    <location>
        <begin position="676"/>
        <end position="839"/>
    </location>
</feature>
<dbReference type="PANTHER" id="PTHR42765:SF1">
    <property type="entry name" value="ISOLEUCINE--TRNA LIGASE, MITOCHONDRIAL"/>
    <property type="match status" value="1"/>
</dbReference>
<dbReference type="InterPro" id="IPR023585">
    <property type="entry name" value="Ile-tRNA-ligase_type1"/>
</dbReference>